<keyword evidence="2" id="KW-1185">Reference proteome</keyword>
<proteinExistence type="predicted"/>
<dbReference type="Proteomes" id="UP000250043">
    <property type="component" value="Unassembled WGS sequence"/>
</dbReference>
<accession>A0A8E2DGG2</accession>
<gene>
    <name evidence="1" type="ORF">OBBRIDRAFT_807143</name>
</gene>
<evidence type="ECO:0000313" key="2">
    <source>
        <dbReference type="Proteomes" id="UP000250043"/>
    </source>
</evidence>
<sequence>MNAEALVTRVDAVQPLRKSTVLHARASHQLYREAALLPHPPEHYASKIKQRAAKLENDHEPPYEQEWENYGAEYRTMAVRGLHRISYRSGQQALSSSYGGYLPYFAASHPTSSVLSISGCLGYALGGGKEQRRWLKHLRRRESSWNDHAYILAAPGAWLGW</sequence>
<dbReference type="EMBL" id="KV722554">
    <property type="protein sequence ID" value="OCH85931.1"/>
    <property type="molecule type" value="Genomic_DNA"/>
</dbReference>
<protein>
    <submittedName>
        <fullName evidence="1">Uncharacterized protein</fullName>
    </submittedName>
</protein>
<organism evidence="1 2">
    <name type="scientific">Obba rivulosa</name>
    <dbReference type="NCBI Taxonomy" id="1052685"/>
    <lineage>
        <taxon>Eukaryota</taxon>
        <taxon>Fungi</taxon>
        <taxon>Dikarya</taxon>
        <taxon>Basidiomycota</taxon>
        <taxon>Agaricomycotina</taxon>
        <taxon>Agaricomycetes</taxon>
        <taxon>Polyporales</taxon>
        <taxon>Gelatoporiaceae</taxon>
        <taxon>Obba</taxon>
    </lineage>
</organism>
<dbReference type="AlphaFoldDB" id="A0A8E2DGG2"/>
<evidence type="ECO:0000313" key="1">
    <source>
        <dbReference type="EMBL" id="OCH85931.1"/>
    </source>
</evidence>
<name>A0A8E2DGG2_9APHY</name>
<reference evidence="1 2" key="1">
    <citation type="submission" date="2016-07" db="EMBL/GenBank/DDBJ databases">
        <title>Draft genome of the white-rot fungus Obba rivulosa 3A-2.</title>
        <authorList>
            <consortium name="DOE Joint Genome Institute"/>
            <person name="Miettinen O."/>
            <person name="Riley R."/>
            <person name="Acob R."/>
            <person name="Barry K."/>
            <person name="Cullen D."/>
            <person name="De Vries R."/>
            <person name="Hainaut M."/>
            <person name="Hatakka A."/>
            <person name="Henrissat B."/>
            <person name="Hilden K."/>
            <person name="Kuo R."/>
            <person name="Labutti K."/>
            <person name="Lipzen A."/>
            <person name="Makela M.R."/>
            <person name="Sandor L."/>
            <person name="Spatafora J.W."/>
            <person name="Grigoriev I.V."/>
            <person name="Hibbett D.S."/>
        </authorList>
    </citation>
    <scope>NUCLEOTIDE SEQUENCE [LARGE SCALE GENOMIC DNA]</scope>
    <source>
        <strain evidence="1 2">3A-2</strain>
    </source>
</reference>